<feature type="region of interest" description="Disordered" evidence="1">
    <location>
        <begin position="36"/>
        <end position="68"/>
    </location>
</feature>
<name>A0A915JFK5_ROMCU</name>
<accession>A0A915JFK5</accession>
<dbReference type="WBParaSite" id="nRc.2.0.1.t25276-RA">
    <property type="protein sequence ID" value="nRc.2.0.1.t25276-RA"/>
    <property type="gene ID" value="nRc.2.0.1.g25276"/>
</dbReference>
<sequence length="68" mass="7455">MVANLRKKKIHHVKFTSFFSGQQITSAAATDPIEAPATQATESQISSRLNTHCSIGDPESKMLERNPT</sequence>
<proteinExistence type="predicted"/>
<organism evidence="2 3">
    <name type="scientific">Romanomermis culicivorax</name>
    <name type="common">Nematode worm</name>
    <dbReference type="NCBI Taxonomy" id="13658"/>
    <lineage>
        <taxon>Eukaryota</taxon>
        <taxon>Metazoa</taxon>
        <taxon>Ecdysozoa</taxon>
        <taxon>Nematoda</taxon>
        <taxon>Enoplea</taxon>
        <taxon>Dorylaimia</taxon>
        <taxon>Mermithida</taxon>
        <taxon>Mermithoidea</taxon>
        <taxon>Mermithidae</taxon>
        <taxon>Romanomermis</taxon>
    </lineage>
</organism>
<dbReference type="AlphaFoldDB" id="A0A915JFK5"/>
<evidence type="ECO:0000313" key="3">
    <source>
        <dbReference type="WBParaSite" id="nRc.2.0.1.t25276-RA"/>
    </source>
</evidence>
<feature type="compositionally biased region" description="Basic and acidic residues" evidence="1">
    <location>
        <begin position="58"/>
        <end position="68"/>
    </location>
</feature>
<keyword evidence="2" id="KW-1185">Reference proteome</keyword>
<reference evidence="3" key="1">
    <citation type="submission" date="2022-11" db="UniProtKB">
        <authorList>
            <consortium name="WormBaseParasite"/>
        </authorList>
    </citation>
    <scope>IDENTIFICATION</scope>
</reference>
<dbReference type="Proteomes" id="UP000887565">
    <property type="component" value="Unplaced"/>
</dbReference>
<evidence type="ECO:0000256" key="1">
    <source>
        <dbReference type="SAM" id="MobiDB-lite"/>
    </source>
</evidence>
<feature type="compositionally biased region" description="Polar residues" evidence="1">
    <location>
        <begin position="38"/>
        <end position="53"/>
    </location>
</feature>
<protein>
    <submittedName>
        <fullName evidence="3">Uncharacterized protein</fullName>
    </submittedName>
</protein>
<evidence type="ECO:0000313" key="2">
    <source>
        <dbReference type="Proteomes" id="UP000887565"/>
    </source>
</evidence>